<dbReference type="PROSITE" id="PS51257">
    <property type="entry name" value="PROKAR_LIPOPROTEIN"/>
    <property type="match status" value="1"/>
</dbReference>
<proteinExistence type="predicted"/>
<keyword evidence="2" id="KW-1185">Reference proteome</keyword>
<dbReference type="Proteomes" id="UP000505306">
    <property type="component" value="Chromosome"/>
</dbReference>
<name>A0A6G6GMI6_9FLAO</name>
<evidence type="ECO:0000313" key="1">
    <source>
        <dbReference type="EMBL" id="QIE59796.1"/>
    </source>
</evidence>
<dbReference type="AlphaFoldDB" id="A0A6G6GMI6"/>
<reference evidence="1 2" key="1">
    <citation type="submission" date="2020-02" db="EMBL/GenBank/DDBJ databases">
        <title>Complete genome sequence of Flavobacteriaceae bacterium.</title>
        <authorList>
            <person name="Kim S.-J."/>
            <person name="Kim Y.-S."/>
            <person name="Kim K.-H."/>
        </authorList>
    </citation>
    <scope>NUCLEOTIDE SEQUENCE [LARGE SCALE GENOMIC DNA]</scope>
    <source>
        <strain evidence="1 2">RR4-40</strain>
    </source>
</reference>
<dbReference type="KEGG" id="mgel:G5B37_09535"/>
<accession>A0A6G6GMI6</accession>
<dbReference type="RefSeq" id="WP_164679809.1">
    <property type="nucleotide sequence ID" value="NZ_CP049057.1"/>
</dbReference>
<organism evidence="1 2">
    <name type="scientific">Rasiella rasia</name>
    <dbReference type="NCBI Taxonomy" id="2744027"/>
    <lineage>
        <taxon>Bacteria</taxon>
        <taxon>Pseudomonadati</taxon>
        <taxon>Bacteroidota</taxon>
        <taxon>Flavobacteriia</taxon>
        <taxon>Flavobacteriales</taxon>
        <taxon>Flavobacteriaceae</taxon>
        <taxon>Rasiella</taxon>
    </lineage>
</organism>
<protein>
    <recommendedName>
        <fullName evidence="3">Lipoprotein</fullName>
    </recommendedName>
</protein>
<evidence type="ECO:0008006" key="3">
    <source>
        <dbReference type="Google" id="ProtNLM"/>
    </source>
</evidence>
<evidence type="ECO:0000313" key="2">
    <source>
        <dbReference type="Proteomes" id="UP000505306"/>
    </source>
</evidence>
<sequence>MYKLILLSFITIASCGTPKNTADAVANPTSQTTAELKNQTIILALGEHVMLGSLKVHFKEVMEDSRCPTGTNCFWQGRAKLLVETSEDEMTVESNELIFGKLKPGETNNHTFYQSGKTTLIATAINPYPTSETGTAALDYKLVIDVVIK</sequence>
<gene>
    <name evidence="1" type="ORF">G5B37_09535</name>
</gene>
<dbReference type="EMBL" id="CP049057">
    <property type="protein sequence ID" value="QIE59796.1"/>
    <property type="molecule type" value="Genomic_DNA"/>
</dbReference>